<accession>A0ABU9J216</accession>
<gene>
    <name evidence="1" type="ORF">AAD027_10440</name>
</gene>
<evidence type="ECO:0008006" key="3">
    <source>
        <dbReference type="Google" id="ProtNLM"/>
    </source>
</evidence>
<reference evidence="1 2" key="1">
    <citation type="submission" date="2024-04" db="EMBL/GenBank/DDBJ databases">
        <title>Draft genome sequence of Pseudoxanthomonas putridarboris WD12.</title>
        <authorList>
            <person name="Oh J."/>
        </authorList>
    </citation>
    <scope>NUCLEOTIDE SEQUENCE [LARGE SCALE GENOMIC DNA]</scope>
    <source>
        <strain evidence="1 2">WD12</strain>
    </source>
</reference>
<keyword evidence="2" id="KW-1185">Reference proteome</keyword>
<protein>
    <recommendedName>
        <fullName evidence="3">DUF3052 domain-containing protein</fullName>
    </recommendedName>
</protein>
<dbReference type="Proteomes" id="UP001459204">
    <property type="component" value="Unassembled WGS sequence"/>
</dbReference>
<proteinExistence type="predicted"/>
<comment type="caution">
    <text evidence="1">The sequence shown here is derived from an EMBL/GenBank/DDBJ whole genome shotgun (WGS) entry which is preliminary data.</text>
</comment>
<sequence>MTGITGDIPMTPLFKKLNLKNQRSIVVLNAPESFEPELRALGGVGVNREAGKGTSLDFGMAFVVTQKQLDEASVALAAAADGDAILWIAYPKNTSKRYKCEFNRDGGWSVLGQAGFEAVRQVAIDEDWSALRFRRVDFIKSLTRAPERAVTPAGKLRTVK</sequence>
<organism evidence="1 2">
    <name type="scientific">Pseudoxanthomonas putridarboris</name>
    <dbReference type="NCBI Taxonomy" id="752605"/>
    <lineage>
        <taxon>Bacteria</taxon>
        <taxon>Pseudomonadati</taxon>
        <taxon>Pseudomonadota</taxon>
        <taxon>Gammaproteobacteria</taxon>
        <taxon>Lysobacterales</taxon>
        <taxon>Lysobacteraceae</taxon>
        <taxon>Pseudoxanthomonas</taxon>
    </lineage>
</organism>
<evidence type="ECO:0000313" key="1">
    <source>
        <dbReference type="EMBL" id="MEL1264783.1"/>
    </source>
</evidence>
<evidence type="ECO:0000313" key="2">
    <source>
        <dbReference type="Proteomes" id="UP001459204"/>
    </source>
</evidence>
<dbReference type="EMBL" id="JBBWWT010000004">
    <property type="protein sequence ID" value="MEL1264783.1"/>
    <property type="molecule type" value="Genomic_DNA"/>
</dbReference>
<name>A0ABU9J216_9GAMM</name>